<evidence type="ECO:0000256" key="3">
    <source>
        <dbReference type="ARBA" id="ARBA00022692"/>
    </source>
</evidence>
<dbReference type="GO" id="GO:0015175">
    <property type="term" value="F:neutral L-amino acid transmembrane transporter activity"/>
    <property type="evidence" value="ECO:0007669"/>
    <property type="project" value="TreeGrafter"/>
</dbReference>
<dbReference type="STRING" id="6526.A0A2C9L683"/>
<organism evidence="7 8">
    <name type="scientific">Biomphalaria glabrata</name>
    <name type="common">Bloodfluke planorb</name>
    <name type="synonym">Freshwater snail</name>
    <dbReference type="NCBI Taxonomy" id="6526"/>
    <lineage>
        <taxon>Eukaryota</taxon>
        <taxon>Metazoa</taxon>
        <taxon>Spiralia</taxon>
        <taxon>Lophotrochozoa</taxon>
        <taxon>Mollusca</taxon>
        <taxon>Gastropoda</taxon>
        <taxon>Heterobranchia</taxon>
        <taxon>Euthyneura</taxon>
        <taxon>Panpulmonata</taxon>
        <taxon>Hygrophila</taxon>
        <taxon>Lymnaeoidea</taxon>
        <taxon>Planorbidae</taxon>
        <taxon>Biomphalaria</taxon>
    </lineage>
</organism>
<dbReference type="VEuPathDB" id="VectorBase:BGLB027529"/>
<name>A0A2C9L683_BIOGL</name>
<reference evidence="7" key="1">
    <citation type="submission" date="2020-05" db="UniProtKB">
        <authorList>
            <consortium name="EnsemblMetazoa"/>
        </authorList>
    </citation>
    <scope>IDENTIFICATION</scope>
    <source>
        <strain evidence="7">BB02</strain>
    </source>
</reference>
<dbReference type="InterPro" id="IPR036458">
    <property type="entry name" value="Na:dicarbo_symporter_sf"/>
</dbReference>
<proteinExistence type="inferred from homology"/>
<evidence type="ECO:0000313" key="8">
    <source>
        <dbReference type="Proteomes" id="UP000076420"/>
    </source>
</evidence>
<keyword evidence="4 6" id="KW-1133">Transmembrane helix</keyword>
<dbReference type="OrthoDB" id="5877963at2759"/>
<dbReference type="EnsemblMetazoa" id="BGLB027529-RD">
    <property type="protein sequence ID" value="BGLB027529-PD"/>
    <property type="gene ID" value="BGLB027529"/>
</dbReference>
<keyword evidence="3 6" id="KW-0812">Transmembrane</keyword>
<evidence type="ECO:0000256" key="2">
    <source>
        <dbReference type="ARBA" id="ARBA00022448"/>
    </source>
</evidence>
<dbReference type="PANTHER" id="PTHR11958:SF111">
    <property type="entry name" value="AMINO ACID TRANSPORTER"/>
    <property type="match status" value="1"/>
</dbReference>
<evidence type="ECO:0000313" key="7">
    <source>
        <dbReference type="EnsemblMetazoa" id="BGLB027529-PD"/>
    </source>
</evidence>
<dbReference type="GO" id="GO:0005313">
    <property type="term" value="F:L-glutamate transmembrane transporter activity"/>
    <property type="evidence" value="ECO:0007669"/>
    <property type="project" value="TreeGrafter"/>
</dbReference>
<feature type="transmembrane region" description="Helical" evidence="6">
    <location>
        <begin position="210"/>
        <end position="228"/>
    </location>
</feature>
<dbReference type="PANTHER" id="PTHR11958">
    <property type="entry name" value="SODIUM/DICARBOXYLATE SYMPORTER-RELATED"/>
    <property type="match status" value="1"/>
</dbReference>
<dbReference type="Proteomes" id="UP000076420">
    <property type="component" value="Unassembled WGS sequence"/>
</dbReference>
<dbReference type="VEuPathDB" id="VectorBase:BGLAX_029348"/>
<dbReference type="InterPro" id="IPR050746">
    <property type="entry name" value="DAACS"/>
</dbReference>
<dbReference type="KEGG" id="bgt:106059493"/>
<evidence type="ECO:0000256" key="4">
    <source>
        <dbReference type="ARBA" id="ARBA00022989"/>
    </source>
</evidence>
<comment type="subcellular location">
    <subcellularLocation>
        <location evidence="1 6">Membrane</location>
        <topology evidence="1 6">Multi-pass membrane protein</topology>
    </subcellularLocation>
</comment>
<keyword evidence="2 6" id="KW-0813">Transport</keyword>
<dbReference type="Gene3D" id="1.10.3860.10">
    <property type="entry name" value="Sodium:dicarboxylate symporter"/>
    <property type="match status" value="1"/>
</dbReference>
<evidence type="ECO:0000256" key="5">
    <source>
        <dbReference type="ARBA" id="ARBA00023136"/>
    </source>
</evidence>
<dbReference type="InterPro" id="IPR001991">
    <property type="entry name" value="Na-dicarboxylate_symporter"/>
</dbReference>
<feature type="transmembrane region" description="Helical" evidence="6">
    <location>
        <begin position="94"/>
        <end position="120"/>
    </location>
</feature>
<feature type="transmembrane region" description="Helical" evidence="6">
    <location>
        <begin position="62"/>
        <end position="82"/>
    </location>
</feature>
<keyword evidence="5 6" id="KW-0472">Membrane</keyword>
<dbReference type="SUPFAM" id="SSF118215">
    <property type="entry name" value="Proton glutamate symport protein"/>
    <property type="match status" value="1"/>
</dbReference>
<feature type="transmembrane region" description="Helical" evidence="6">
    <location>
        <begin position="417"/>
        <end position="442"/>
    </location>
</feature>
<gene>
    <name evidence="7" type="primary">106059493</name>
</gene>
<evidence type="ECO:0000256" key="1">
    <source>
        <dbReference type="ARBA" id="ARBA00004141"/>
    </source>
</evidence>
<dbReference type="GO" id="GO:0015501">
    <property type="term" value="F:glutamate:sodium symporter activity"/>
    <property type="evidence" value="ECO:0007669"/>
    <property type="project" value="TreeGrafter"/>
</dbReference>
<feature type="transmembrane region" description="Helical" evidence="6">
    <location>
        <begin position="285"/>
        <end position="311"/>
    </location>
</feature>
<feature type="transmembrane region" description="Helical" evidence="6">
    <location>
        <begin position="390"/>
        <end position="411"/>
    </location>
</feature>
<feature type="transmembrane region" description="Helical" evidence="6">
    <location>
        <begin position="24"/>
        <end position="41"/>
    </location>
</feature>
<dbReference type="AlphaFoldDB" id="A0A2C9L683"/>
<dbReference type="PRINTS" id="PR00173">
    <property type="entry name" value="EDTRNSPORT"/>
</dbReference>
<keyword evidence="6" id="KW-0769">Symport</keyword>
<dbReference type="Pfam" id="PF00375">
    <property type="entry name" value="SDF"/>
    <property type="match status" value="1"/>
</dbReference>
<protein>
    <recommendedName>
        <fullName evidence="6">Amino acid transporter</fullName>
    </recommendedName>
</protein>
<comment type="similarity">
    <text evidence="6">Belongs to the dicarboxylate/amino acid:cation symporter (DAACS) (TC 2.A.23) family.</text>
</comment>
<evidence type="ECO:0000256" key="6">
    <source>
        <dbReference type="RuleBase" id="RU361216"/>
    </source>
</evidence>
<accession>A0A2C9L683</accession>
<dbReference type="GO" id="GO:0005886">
    <property type="term" value="C:plasma membrane"/>
    <property type="evidence" value="ECO:0007669"/>
    <property type="project" value="TreeGrafter"/>
</dbReference>
<sequence>MEEKQIILEMTKGKTCRERLRDNAFLILTSVGIGLGFLLGLSIQRARPNSDTLMWIGLIGELYMRALKVIILPLIVCTIISGTSSTDAKSSGKIGFVAITYIVLTNALGGVVGIILCLLVEPGSISGNIDKTTQLDARNLQTVDILADFIRNIFPDNVVGAALQVSQTKYTERPVTRLVKLNSSHTRDNGSDAMVNVTVKQLTRSLGSASGTNVLGLIVVSAAFGIAASKVQDRATNFINFFKAGADITFTIFDWLKWSTPVGVASLIARAIAGMEDVTTSFSSMGVYVVVVAGGNIAFQILFLGAIYAIFTRRNPVRFFMNVANPWLMAVGPPSSALPLPVLHKISTDIYKVDPRVAGFVLPFSVTLNRNGSCLFVSASCLFIAQYSGLALSTGVIVTIGLLSIMSSLAIPNVPSASVVTILIILSTVGIPATNVGIVMALEWINDRARSTTNLVSHQLAVLIAWKFCKRGLRLQSATRRELNVLV</sequence>